<organism evidence="1 2">
    <name type="scientific">Spiromyces aspiralis</name>
    <dbReference type="NCBI Taxonomy" id="68401"/>
    <lineage>
        <taxon>Eukaryota</taxon>
        <taxon>Fungi</taxon>
        <taxon>Fungi incertae sedis</taxon>
        <taxon>Zoopagomycota</taxon>
        <taxon>Kickxellomycotina</taxon>
        <taxon>Kickxellomycetes</taxon>
        <taxon>Kickxellales</taxon>
        <taxon>Kickxellaceae</taxon>
        <taxon>Spiromyces</taxon>
    </lineage>
</organism>
<accession>A0ACC1H956</accession>
<keyword evidence="1" id="KW-0808">Transferase</keyword>
<feature type="non-terminal residue" evidence="1">
    <location>
        <position position="116"/>
    </location>
</feature>
<dbReference type="Proteomes" id="UP001145114">
    <property type="component" value="Unassembled WGS sequence"/>
</dbReference>
<name>A0ACC1H956_9FUNG</name>
<comment type="caution">
    <text evidence="1">The sequence shown here is derived from an EMBL/GenBank/DDBJ whole genome shotgun (WGS) entry which is preliminary data.</text>
</comment>
<evidence type="ECO:0000313" key="2">
    <source>
        <dbReference type="Proteomes" id="UP001145114"/>
    </source>
</evidence>
<dbReference type="EMBL" id="JAMZIH010007868">
    <property type="protein sequence ID" value="KAJ1672771.1"/>
    <property type="molecule type" value="Genomic_DNA"/>
</dbReference>
<proteinExistence type="predicted"/>
<gene>
    <name evidence="1" type="primary">WBP1_2</name>
    <name evidence="1" type="ORF">EV182_006533</name>
</gene>
<evidence type="ECO:0000313" key="1">
    <source>
        <dbReference type="EMBL" id="KAJ1672771.1"/>
    </source>
</evidence>
<protein>
    <submittedName>
        <fullName evidence="1">Oligosaccharyl transferase glycoprotein complex, beta subunit</fullName>
    </submittedName>
</protein>
<keyword evidence="2" id="KW-1185">Reference proteome</keyword>
<sequence length="116" mass="12631">MYAGSLWRTAVAGALCLLSVALGTVHARSTAGDRVLIFLPNEQEISNYSYLLESLKGRGFGVTARAASDKSAQLFDYDTRLYDHVILLAPEAKSFGKRLGLAEFIRFTNDGGNMLV</sequence>
<reference evidence="1" key="1">
    <citation type="submission" date="2022-06" db="EMBL/GenBank/DDBJ databases">
        <title>Phylogenomic reconstructions and comparative analyses of Kickxellomycotina fungi.</title>
        <authorList>
            <person name="Reynolds N.K."/>
            <person name="Stajich J.E."/>
            <person name="Barry K."/>
            <person name="Grigoriev I.V."/>
            <person name="Crous P."/>
            <person name="Smith M.E."/>
        </authorList>
    </citation>
    <scope>NUCLEOTIDE SEQUENCE</scope>
    <source>
        <strain evidence="1">RSA 2271</strain>
    </source>
</reference>